<keyword evidence="2" id="KW-0472">Membrane</keyword>
<reference evidence="3 4" key="1">
    <citation type="journal article" date="2021" name="Environ. Microbiol.">
        <title>Gene family expansions and transcriptome signatures uncover fungal adaptations to wood decay.</title>
        <authorList>
            <person name="Hage H."/>
            <person name="Miyauchi S."/>
            <person name="Viragh M."/>
            <person name="Drula E."/>
            <person name="Min B."/>
            <person name="Chaduli D."/>
            <person name="Navarro D."/>
            <person name="Favel A."/>
            <person name="Norest M."/>
            <person name="Lesage-Meessen L."/>
            <person name="Balint B."/>
            <person name="Merenyi Z."/>
            <person name="de Eugenio L."/>
            <person name="Morin E."/>
            <person name="Martinez A.T."/>
            <person name="Baldrian P."/>
            <person name="Stursova M."/>
            <person name="Martinez M.J."/>
            <person name="Novotny C."/>
            <person name="Magnuson J.K."/>
            <person name="Spatafora J.W."/>
            <person name="Maurice S."/>
            <person name="Pangilinan J."/>
            <person name="Andreopoulos W."/>
            <person name="LaButti K."/>
            <person name="Hundley H."/>
            <person name="Na H."/>
            <person name="Kuo A."/>
            <person name="Barry K."/>
            <person name="Lipzen A."/>
            <person name="Henrissat B."/>
            <person name="Riley R."/>
            <person name="Ahrendt S."/>
            <person name="Nagy L.G."/>
            <person name="Grigoriev I.V."/>
            <person name="Martin F."/>
            <person name="Rosso M.N."/>
        </authorList>
    </citation>
    <scope>NUCLEOTIDE SEQUENCE [LARGE SCALE GENOMIC DNA]</scope>
    <source>
        <strain evidence="3 4">CIRM-BRFM 1785</strain>
    </source>
</reference>
<evidence type="ECO:0000256" key="1">
    <source>
        <dbReference type="SAM" id="MobiDB-lite"/>
    </source>
</evidence>
<keyword evidence="4" id="KW-1185">Reference proteome</keyword>
<feature type="compositionally biased region" description="Basic and acidic residues" evidence="1">
    <location>
        <begin position="1"/>
        <end position="12"/>
    </location>
</feature>
<feature type="region of interest" description="Disordered" evidence="1">
    <location>
        <begin position="175"/>
        <end position="202"/>
    </location>
</feature>
<sequence>MVLNRFDEDPHIPSHRLPPPATSTISLYRPSSNPQPDSSDTGSISLSTDTGDTTTGTSLIQATTGDSPTSSSLLTTINPSSPASAGTAQTGASAPAPSLPSSLTQTSGFTLRPSSSPAFSVSPSTAADASTSARRANAGAIAGGVVGGLLGLLLLLGLLFWFLRTRRRRKIAPSSEFMARPGGGSTSFSFTNRPSVLDDPDPPPPFLRGTFTDPIAEKVREAEGHRSLWRGPNSDTESGHGRWHYGPRQDAEDPEGIPVTSPSTERSARSERSFLIL</sequence>
<evidence type="ECO:0000313" key="3">
    <source>
        <dbReference type="EMBL" id="KAH9839756.1"/>
    </source>
</evidence>
<feature type="region of interest" description="Disordered" evidence="1">
    <location>
        <begin position="221"/>
        <end position="277"/>
    </location>
</feature>
<protein>
    <submittedName>
        <fullName evidence="3">Uncharacterized protein</fullName>
    </submittedName>
</protein>
<feature type="compositionally biased region" description="Basic and acidic residues" evidence="1">
    <location>
        <begin position="266"/>
        <end position="277"/>
    </location>
</feature>
<feature type="compositionally biased region" description="Polar residues" evidence="1">
    <location>
        <begin position="61"/>
        <end position="78"/>
    </location>
</feature>
<accession>A0ABQ8KN58</accession>
<keyword evidence="2" id="KW-0812">Transmembrane</keyword>
<feature type="compositionally biased region" description="Low complexity" evidence="1">
    <location>
        <begin position="79"/>
        <end position="103"/>
    </location>
</feature>
<gene>
    <name evidence="3" type="ORF">C8Q71DRAFT_461849</name>
</gene>
<dbReference type="RefSeq" id="XP_047781406.1">
    <property type="nucleotide sequence ID" value="XM_047918688.1"/>
</dbReference>
<keyword evidence="2" id="KW-1133">Transmembrane helix</keyword>
<comment type="caution">
    <text evidence="3">The sequence shown here is derived from an EMBL/GenBank/DDBJ whole genome shotgun (WGS) entry which is preliminary data.</text>
</comment>
<organism evidence="3 4">
    <name type="scientific">Rhodofomes roseus</name>
    <dbReference type="NCBI Taxonomy" id="34475"/>
    <lineage>
        <taxon>Eukaryota</taxon>
        <taxon>Fungi</taxon>
        <taxon>Dikarya</taxon>
        <taxon>Basidiomycota</taxon>
        <taxon>Agaricomycotina</taxon>
        <taxon>Agaricomycetes</taxon>
        <taxon>Polyporales</taxon>
        <taxon>Rhodofomes</taxon>
    </lineage>
</organism>
<feature type="region of interest" description="Disordered" evidence="1">
    <location>
        <begin position="1"/>
        <end position="124"/>
    </location>
</feature>
<dbReference type="Gene3D" id="1.20.5.510">
    <property type="entry name" value="Single helix bin"/>
    <property type="match status" value="1"/>
</dbReference>
<name>A0ABQ8KN58_9APHY</name>
<evidence type="ECO:0000313" key="4">
    <source>
        <dbReference type="Proteomes" id="UP000814176"/>
    </source>
</evidence>
<evidence type="ECO:0000256" key="2">
    <source>
        <dbReference type="SAM" id="Phobius"/>
    </source>
</evidence>
<feature type="compositionally biased region" description="Polar residues" evidence="1">
    <location>
        <begin position="22"/>
        <end position="36"/>
    </location>
</feature>
<feature type="compositionally biased region" description="Low complexity" evidence="1">
    <location>
        <begin position="113"/>
        <end position="124"/>
    </location>
</feature>
<dbReference type="Proteomes" id="UP000814176">
    <property type="component" value="Unassembled WGS sequence"/>
</dbReference>
<dbReference type="EMBL" id="JADCUA010000005">
    <property type="protein sequence ID" value="KAH9839756.1"/>
    <property type="molecule type" value="Genomic_DNA"/>
</dbReference>
<feature type="transmembrane region" description="Helical" evidence="2">
    <location>
        <begin position="140"/>
        <end position="163"/>
    </location>
</feature>
<feature type="compositionally biased region" description="Low complexity" evidence="1">
    <location>
        <begin position="37"/>
        <end position="60"/>
    </location>
</feature>
<proteinExistence type="predicted"/>
<dbReference type="GeneID" id="71999420"/>